<dbReference type="AlphaFoldDB" id="A0AA88E7Y4"/>
<proteinExistence type="predicted"/>
<name>A0AA88E7Y4_FICCA</name>
<sequence length="56" mass="6016">MVDRWLWPPAGGECQPGWLRQTRQVVTAVAVMTTGNPCWPNGLGHPAAGWACLITG</sequence>
<reference evidence="1" key="1">
    <citation type="submission" date="2023-07" db="EMBL/GenBank/DDBJ databases">
        <title>draft genome sequence of fig (Ficus carica).</title>
        <authorList>
            <person name="Takahashi T."/>
            <person name="Nishimura K."/>
        </authorList>
    </citation>
    <scope>NUCLEOTIDE SEQUENCE</scope>
</reference>
<protein>
    <submittedName>
        <fullName evidence="1">Uncharacterized protein</fullName>
    </submittedName>
</protein>
<comment type="caution">
    <text evidence="1">The sequence shown here is derived from an EMBL/GenBank/DDBJ whole genome shotgun (WGS) entry which is preliminary data.</text>
</comment>
<organism evidence="1 2">
    <name type="scientific">Ficus carica</name>
    <name type="common">Common fig</name>
    <dbReference type="NCBI Taxonomy" id="3494"/>
    <lineage>
        <taxon>Eukaryota</taxon>
        <taxon>Viridiplantae</taxon>
        <taxon>Streptophyta</taxon>
        <taxon>Embryophyta</taxon>
        <taxon>Tracheophyta</taxon>
        <taxon>Spermatophyta</taxon>
        <taxon>Magnoliopsida</taxon>
        <taxon>eudicotyledons</taxon>
        <taxon>Gunneridae</taxon>
        <taxon>Pentapetalae</taxon>
        <taxon>rosids</taxon>
        <taxon>fabids</taxon>
        <taxon>Rosales</taxon>
        <taxon>Moraceae</taxon>
        <taxon>Ficeae</taxon>
        <taxon>Ficus</taxon>
    </lineage>
</organism>
<keyword evidence="2" id="KW-1185">Reference proteome</keyword>
<dbReference type="Proteomes" id="UP001187192">
    <property type="component" value="Unassembled WGS sequence"/>
</dbReference>
<evidence type="ECO:0000313" key="2">
    <source>
        <dbReference type="Proteomes" id="UP001187192"/>
    </source>
</evidence>
<gene>
    <name evidence="1" type="ORF">TIFTF001_038351</name>
</gene>
<dbReference type="EMBL" id="BTGU01000814">
    <property type="protein sequence ID" value="GMN69300.1"/>
    <property type="molecule type" value="Genomic_DNA"/>
</dbReference>
<evidence type="ECO:0000313" key="1">
    <source>
        <dbReference type="EMBL" id="GMN69300.1"/>
    </source>
</evidence>
<accession>A0AA88E7Y4</accession>